<proteinExistence type="predicted"/>
<keyword evidence="2" id="KW-1185">Reference proteome</keyword>
<evidence type="ECO:0000313" key="1">
    <source>
        <dbReference type="EMBL" id="AEB41581.1"/>
    </source>
</evidence>
<organism evidence="1 2">
    <name type="scientific">Chlamydia pecorum (strain ATCC VR-628 / DSM 29919 / E58)</name>
    <name type="common">Chlamydophila pecorum</name>
    <dbReference type="NCBI Taxonomy" id="331635"/>
    <lineage>
        <taxon>Bacteria</taxon>
        <taxon>Pseudomonadati</taxon>
        <taxon>Chlamydiota</taxon>
        <taxon>Chlamydiia</taxon>
        <taxon>Chlamydiales</taxon>
        <taxon>Chlamydiaceae</taxon>
        <taxon>Chlamydia/Chlamydophila group</taxon>
        <taxon>Chlamydia</taxon>
    </lineage>
</organism>
<protein>
    <submittedName>
        <fullName evidence="1">Uncharacterized protein</fullName>
    </submittedName>
</protein>
<dbReference type="Proteomes" id="UP000008305">
    <property type="component" value="Chromosome"/>
</dbReference>
<evidence type="ECO:0000313" key="2">
    <source>
        <dbReference type="Proteomes" id="UP000008305"/>
    </source>
</evidence>
<dbReference type="AlphaFoldDB" id="A0AA34RDA0"/>
<sequence length="52" mass="5965">MSKKLFELCSRLFTKDIRSPISLHASSDSWQIFMPDTLLVRIGTPDILSRNV</sequence>
<reference evidence="1 2" key="1">
    <citation type="journal article" date="2011" name="J. Bacteriol.">
        <title>Genome sequence of the obligate intracellular animal pathogen Chlamydia pecorum E58.</title>
        <authorList>
            <person name="Mojica S."/>
            <person name="Huot Creasy H."/>
            <person name="Daugherty S."/>
            <person name="Read T.D."/>
            <person name="Kim T."/>
            <person name="Kaltenboeck B."/>
            <person name="Bavoil P."/>
            <person name="Myers G.S."/>
        </authorList>
    </citation>
    <scope>NUCLEOTIDE SEQUENCE [LARGE SCALE GENOMIC DNA]</scope>
    <source>
        <strain evidence="1 2">E58</strain>
    </source>
</reference>
<gene>
    <name evidence="1" type="ordered locus">G5S_0618</name>
</gene>
<dbReference type="KEGG" id="cpm:G5S_0618"/>
<name>A0AA34RDA0_CHLPE</name>
<dbReference type="EMBL" id="CP002608">
    <property type="protein sequence ID" value="AEB41581.1"/>
    <property type="molecule type" value="Genomic_DNA"/>
</dbReference>
<accession>A0AA34RDA0</accession>